<gene>
    <name evidence="2" type="ORF">CTheo_1276</name>
</gene>
<name>A0A5N5QU61_9AGAM</name>
<comment type="caution">
    <text evidence="2">The sequence shown here is derived from an EMBL/GenBank/DDBJ whole genome shotgun (WGS) entry which is preliminary data.</text>
</comment>
<keyword evidence="3" id="KW-1185">Reference proteome</keyword>
<evidence type="ECO:0000313" key="2">
    <source>
        <dbReference type="EMBL" id="KAB5595198.1"/>
    </source>
</evidence>
<evidence type="ECO:0000313" key="3">
    <source>
        <dbReference type="Proteomes" id="UP000383932"/>
    </source>
</evidence>
<feature type="region of interest" description="Disordered" evidence="1">
    <location>
        <begin position="142"/>
        <end position="190"/>
    </location>
</feature>
<evidence type="ECO:0000256" key="1">
    <source>
        <dbReference type="SAM" id="MobiDB-lite"/>
    </source>
</evidence>
<dbReference type="OrthoDB" id="3250555at2759"/>
<dbReference type="AlphaFoldDB" id="A0A5N5QU61"/>
<reference evidence="2 3" key="1">
    <citation type="journal article" date="2019" name="Fungal Biol. Biotechnol.">
        <title>Draft genome sequence of fastidious pathogen Ceratobasidium theobromae, which causes vascular-streak dieback in Theobroma cacao.</title>
        <authorList>
            <person name="Ali S.S."/>
            <person name="Asman A."/>
            <person name="Shao J."/>
            <person name="Firmansyah A.P."/>
            <person name="Susilo A.W."/>
            <person name="Rosmana A."/>
            <person name="McMahon P."/>
            <person name="Junaid M."/>
            <person name="Guest D."/>
            <person name="Kheng T.Y."/>
            <person name="Meinhardt L.W."/>
            <person name="Bailey B.A."/>
        </authorList>
    </citation>
    <scope>NUCLEOTIDE SEQUENCE [LARGE SCALE GENOMIC DNA]</scope>
    <source>
        <strain evidence="2 3">CT2</strain>
    </source>
</reference>
<dbReference type="EMBL" id="SSOP01000011">
    <property type="protein sequence ID" value="KAB5595198.1"/>
    <property type="molecule type" value="Genomic_DNA"/>
</dbReference>
<protein>
    <submittedName>
        <fullName evidence="2">Uncharacterized protein</fullName>
    </submittedName>
</protein>
<feature type="region of interest" description="Disordered" evidence="1">
    <location>
        <begin position="1"/>
        <end position="46"/>
    </location>
</feature>
<organism evidence="2 3">
    <name type="scientific">Ceratobasidium theobromae</name>
    <dbReference type="NCBI Taxonomy" id="1582974"/>
    <lineage>
        <taxon>Eukaryota</taxon>
        <taxon>Fungi</taxon>
        <taxon>Dikarya</taxon>
        <taxon>Basidiomycota</taxon>
        <taxon>Agaricomycotina</taxon>
        <taxon>Agaricomycetes</taxon>
        <taxon>Cantharellales</taxon>
        <taxon>Ceratobasidiaceae</taxon>
        <taxon>Ceratobasidium</taxon>
    </lineage>
</organism>
<sequence>MSQHSDVSVTLTENSIQEDSGESEISNSLDSSQYTSIGSSASSENKDTINFSQALYDYTPPTVPESLGRTPPPMATPPNMSFSNHLAYIDAKLLEIAAARQRANSSDIDLVLSDPAVHRQGSKRAAPADFFIPIALGSQLPHTGPRRTWSKVARERDGQTPPEEQPGAKRRKLRQQDSTASAHTFDATEPASLRRAKSLVAGSVEQVRQLPAAVNPFQVKLLPITVPTIWPADAALARLRCLLEREANQRAEDAHLKSMSQQSSSVKFDFEMHFGATNWLFAVQGPPGPTFKSIRRHLRSSLETRFHAVLLFSRYAARLSSSSLNPFLKPRREYEGDYRHRVRERLVNEVALGSLQFHRDFLPPLLPMMAEQFLDLLGDRHPITFDDFEASTLVQNTIMRSFNYTINQPTPQAYLEELWIACPTLQNIQDENLELHRTNLKCQALDLLEACLLEYGAIEYPVAHLTAGALLEALHIRELHQQCNVHAGGRFRNSLGSPSKQSPARVCAACINVEICTAMQMHSSTLTSCRDWIMTTWIGGIDE</sequence>
<accession>A0A5N5QU61</accession>
<proteinExistence type="predicted"/>
<dbReference type="Proteomes" id="UP000383932">
    <property type="component" value="Unassembled WGS sequence"/>
</dbReference>